<proteinExistence type="predicted"/>
<protein>
    <submittedName>
        <fullName evidence="2">Uncharacterized protein</fullName>
    </submittedName>
</protein>
<feature type="non-terminal residue" evidence="2">
    <location>
        <position position="1"/>
    </location>
</feature>
<accession>A0A699X168</accession>
<evidence type="ECO:0000313" key="2">
    <source>
        <dbReference type="EMBL" id="GFD53822.1"/>
    </source>
</evidence>
<feature type="region of interest" description="Disordered" evidence="1">
    <location>
        <begin position="1"/>
        <end position="22"/>
    </location>
</feature>
<sequence>VQVLDVGPAQKADDHQASTPGERRQVTLEIAAAHDVENHVNALATGLPGDDVVERCFAVVDRFAAQGADLLAFRFAARGREG</sequence>
<dbReference type="EMBL" id="BKCJ011798894">
    <property type="protein sequence ID" value="GFD53822.1"/>
    <property type="molecule type" value="Genomic_DNA"/>
</dbReference>
<organism evidence="2">
    <name type="scientific">Tanacetum cinerariifolium</name>
    <name type="common">Dalmatian daisy</name>
    <name type="synonym">Chrysanthemum cinerariifolium</name>
    <dbReference type="NCBI Taxonomy" id="118510"/>
    <lineage>
        <taxon>Eukaryota</taxon>
        <taxon>Viridiplantae</taxon>
        <taxon>Streptophyta</taxon>
        <taxon>Embryophyta</taxon>
        <taxon>Tracheophyta</taxon>
        <taxon>Spermatophyta</taxon>
        <taxon>Magnoliopsida</taxon>
        <taxon>eudicotyledons</taxon>
        <taxon>Gunneridae</taxon>
        <taxon>Pentapetalae</taxon>
        <taxon>asterids</taxon>
        <taxon>campanulids</taxon>
        <taxon>Asterales</taxon>
        <taxon>Asteraceae</taxon>
        <taxon>Asteroideae</taxon>
        <taxon>Anthemideae</taxon>
        <taxon>Anthemidinae</taxon>
        <taxon>Tanacetum</taxon>
    </lineage>
</organism>
<comment type="caution">
    <text evidence="2">The sequence shown here is derived from an EMBL/GenBank/DDBJ whole genome shotgun (WGS) entry which is preliminary data.</text>
</comment>
<reference evidence="2" key="1">
    <citation type="journal article" date="2019" name="Sci. Rep.">
        <title>Draft genome of Tanacetum cinerariifolium, the natural source of mosquito coil.</title>
        <authorList>
            <person name="Yamashiro T."/>
            <person name="Shiraishi A."/>
            <person name="Satake H."/>
            <person name="Nakayama K."/>
        </authorList>
    </citation>
    <scope>NUCLEOTIDE SEQUENCE</scope>
</reference>
<name>A0A699X168_TANCI</name>
<dbReference type="AlphaFoldDB" id="A0A699X168"/>
<feature type="non-terminal residue" evidence="2">
    <location>
        <position position="82"/>
    </location>
</feature>
<feature type="compositionally biased region" description="Basic and acidic residues" evidence="1">
    <location>
        <begin position="11"/>
        <end position="22"/>
    </location>
</feature>
<gene>
    <name evidence="2" type="ORF">Tci_925791</name>
</gene>
<evidence type="ECO:0000256" key="1">
    <source>
        <dbReference type="SAM" id="MobiDB-lite"/>
    </source>
</evidence>